<accession>K2SC81</accession>
<dbReference type="GO" id="GO:0005634">
    <property type="term" value="C:nucleus"/>
    <property type="evidence" value="ECO:0007669"/>
    <property type="project" value="UniProtKB-SubCell"/>
</dbReference>
<keyword evidence="12" id="KW-0539">Nucleus</keyword>
<dbReference type="SUPFAM" id="SSF48371">
    <property type="entry name" value="ARM repeat"/>
    <property type="match status" value="1"/>
</dbReference>
<dbReference type="InterPro" id="IPR016024">
    <property type="entry name" value="ARM-type_fold"/>
</dbReference>
<dbReference type="InterPro" id="IPR014009">
    <property type="entry name" value="PIK_FAT"/>
</dbReference>
<dbReference type="InterPro" id="IPR011990">
    <property type="entry name" value="TPR-like_helical_dom_sf"/>
</dbReference>
<dbReference type="EMBL" id="AHHD01000100">
    <property type="protein sequence ID" value="EKG19994.1"/>
    <property type="molecule type" value="Genomic_DNA"/>
</dbReference>
<dbReference type="Gene3D" id="1.25.40.10">
    <property type="entry name" value="Tetratricopeptide repeat domain"/>
    <property type="match status" value="1"/>
</dbReference>
<dbReference type="GO" id="GO:0000723">
    <property type="term" value="P:telomere maintenance"/>
    <property type="evidence" value="ECO:0007669"/>
    <property type="project" value="TreeGrafter"/>
</dbReference>
<dbReference type="PROSITE" id="PS51189">
    <property type="entry name" value="FAT"/>
    <property type="match status" value="1"/>
</dbReference>
<dbReference type="PROSITE" id="PS00916">
    <property type="entry name" value="PI3_4_KINASE_2"/>
    <property type="match status" value="1"/>
</dbReference>
<keyword evidence="7" id="KW-0547">Nucleotide-binding</keyword>
<evidence type="ECO:0000256" key="13">
    <source>
        <dbReference type="ARBA" id="ARBA00025079"/>
    </source>
</evidence>
<dbReference type="SUPFAM" id="SSF48452">
    <property type="entry name" value="TPR-like"/>
    <property type="match status" value="1"/>
</dbReference>
<dbReference type="InterPro" id="IPR003151">
    <property type="entry name" value="PIK-rel_kinase_FAT"/>
</dbReference>
<comment type="function">
    <text evidence="13">Serine/threonine protein kinase which activates checkpoint signaling upon genotoxic stresses such as ionizing radiation (IR), ultraviolet light (UV), or DNA replication stalling, thereby acting as a DNA damage sensor. Recognizes the substrate consensus sequence [ST]-Q. Phosphorylates histone H2A to form H2AS128ph (gamma-H2A) at sites of DNA damage, involved in the regulation of DNA damage response mechanism. Required for the control of telomere length and genome stability.</text>
</comment>
<dbReference type="Pfam" id="PF02260">
    <property type="entry name" value="FATC"/>
    <property type="match status" value="1"/>
</dbReference>
<feature type="region of interest" description="Disordered" evidence="16">
    <location>
        <begin position="1"/>
        <end position="23"/>
    </location>
</feature>
<keyword evidence="9 20" id="KW-0418">Kinase</keyword>
<dbReference type="GO" id="GO:0005524">
    <property type="term" value="F:ATP binding"/>
    <property type="evidence" value="ECO:0007669"/>
    <property type="project" value="UniProtKB-KW"/>
</dbReference>
<reference evidence="20 21" key="1">
    <citation type="journal article" date="2012" name="BMC Genomics">
        <title>Tools to kill: Genome of one of the most destructive plant pathogenic fungi Macrophomina phaseolina.</title>
        <authorList>
            <person name="Islam M.S."/>
            <person name="Haque M.S."/>
            <person name="Islam M.M."/>
            <person name="Emdad E.M."/>
            <person name="Halim A."/>
            <person name="Hossen Q.M.M."/>
            <person name="Hossain M.Z."/>
            <person name="Ahmed B."/>
            <person name="Rahim S."/>
            <person name="Rahman M.S."/>
            <person name="Alam M.M."/>
            <person name="Hou S."/>
            <person name="Wan X."/>
            <person name="Saito J.A."/>
            <person name="Alam M."/>
        </authorList>
    </citation>
    <scope>NUCLEOTIDE SEQUENCE [LARGE SCALE GENOMIC DNA]</scope>
    <source>
        <strain evidence="20 21">MS6</strain>
    </source>
</reference>
<evidence type="ECO:0000256" key="15">
    <source>
        <dbReference type="ARBA" id="ARBA00048679"/>
    </source>
</evidence>
<dbReference type="VEuPathDB" id="FungiDB:MPH_02724"/>
<evidence type="ECO:0000256" key="11">
    <source>
        <dbReference type="ARBA" id="ARBA00023204"/>
    </source>
</evidence>
<dbReference type="Pfam" id="PF23593">
    <property type="entry name" value="HEAT_ATR"/>
    <property type="match status" value="1"/>
</dbReference>
<keyword evidence="5" id="KW-0723">Serine/threonine-protein kinase</keyword>
<dbReference type="GO" id="GO:0000077">
    <property type="term" value="P:DNA damage checkpoint signaling"/>
    <property type="evidence" value="ECO:0007669"/>
    <property type="project" value="TreeGrafter"/>
</dbReference>
<dbReference type="SMART" id="SM00802">
    <property type="entry name" value="UME"/>
    <property type="match status" value="1"/>
</dbReference>
<comment type="catalytic activity">
    <reaction evidence="15">
        <text>L-seryl-[protein] + ATP = O-phospho-L-seryl-[protein] + ADP + H(+)</text>
        <dbReference type="Rhea" id="RHEA:17989"/>
        <dbReference type="Rhea" id="RHEA-COMP:9863"/>
        <dbReference type="Rhea" id="RHEA-COMP:11604"/>
        <dbReference type="ChEBI" id="CHEBI:15378"/>
        <dbReference type="ChEBI" id="CHEBI:29999"/>
        <dbReference type="ChEBI" id="CHEBI:30616"/>
        <dbReference type="ChEBI" id="CHEBI:83421"/>
        <dbReference type="ChEBI" id="CHEBI:456216"/>
        <dbReference type="EC" id="2.7.11.1"/>
    </reaction>
</comment>
<keyword evidence="8" id="KW-0227">DNA damage</keyword>
<evidence type="ECO:0000256" key="8">
    <source>
        <dbReference type="ARBA" id="ARBA00022763"/>
    </source>
</evidence>
<dbReference type="Pfam" id="PF08064">
    <property type="entry name" value="UME"/>
    <property type="match status" value="1"/>
</dbReference>
<evidence type="ECO:0000256" key="9">
    <source>
        <dbReference type="ARBA" id="ARBA00022777"/>
    </source>
</evidence>
<dbReference type="InterPro" id="IPR050517">
    <property type="entry name" value="DDR_Repair_Kinase"/>
</dbReference>
<feature type="domain" description="FATC" evidence="19">
    <location>
        <begin position="2469"/>
        <end position="2501"/>
    </location>
</feature>
<dbReference type="InterPro" id="IPR012993">
    <property type="entry name" value="UME"/>
</dbReference>
<dbReference type="InterPro" id="IPR011009">
    <property type="entry name" value="Kinase-like_dom_sf"/>
</dbReference>
<evidence type="ECO:0000259" key="19">
    <source>
        <dbReference type="PROSITE" id="PS51190"/>
    </source>
</evidence>
<dbReference type="Proteomes" id="UP000007129">
    <property type="component" value="Unassembled WGS sequence"/>
</dbReference>
<dbReference type="EC" id="2.7.11.1" evidence="4"/>
<dbReference type="GO" id="GO:0005694">
    <property type="term" value="C:chromosome"/>
    <property type="evidence" value="ECO:0007669"/>
    <property type="project" value="TreeGrafter"/>
</dbReference>
<sequence>MARRTGHPVQRVAGHSNGAPPPSTIAAQIVNNHSRAHDAQQPTNNALFGQLLQEFLSDTSAEESSAETNLQLVSVVVEAGFNALLKENPFGQDVLLSQAKDGVSVIRITIERNPELLFYSKTESSGSVDQPILAAKLLPTLFSLLSRPSLASLHGDLRDLLCSFLRSLSAGASTRRYANVLFETYYASVNAIVAALETHSTAKSLLPSFRVTLPPPNSVLRLLPEGRPTIAIPEHCQMEISSAFQAINLALALLFPMWKILDSSSTMSLMGALGSAMPMLAADCLSRLWARCEPLKVFKVTRRDQLDTLFLSFLSVLKLFVPEAAGVPTEVTLGPRIPTAFYETLSELSEHICRLPSSPEVQLELSHILLSLAWFDRSRKENGFMAYEGSSLHDELLFPILEAIAQDKSVVAELQPDLRSAIALCTKRRSYESDAHAESAPHVRPEWGRKTTSFEDSQLLERFSELLLENQHEEFPDSERPRKRQRLDVPNLKPGHKSLFSHLMTTVSMHLASSGEPNLEDVLAGVKDNFPALSENDQCKALTALMRLPCAAVGTLQADVLSDGEIISMNCTICDGGHDDETQSNHLFWNRQGTDDSWKIAVEVMEKIIDSLEVHRPKRPRVLAVASIRSLLIHINDGDSLSLQKSALPLWCLKSLKSSLRELRIAAGLALPAFMRNEVPEKTRRTNRHRCLKFMMEIAARGDLGEQETLILALGQVARVCDDDELIVILRQLISFLGHPHQLIYGVAYNELASLAESSNQKPSELFRPFWRELGFEVFKDLCVLPQKAQLLSELHDTTVNHLIERTQKEILPYIVLDKKRDVLKRIAAARGTTVQDVCLQPKENLAAILARLLIHPADDIESSATAILTDSVPEFANEDLSSLVKIQPILIACEILVAAAMEESAAKKQIHQAFYTFAALAERRTGASGRQITKETKAVAQFFENHILGIMAHFSNFIDSSKDPQPLSERNRYLGAIEELVILAKTNVSPALPQIRACLQSAFDVPQLCNRAFSVWVSLLDAVHKDEIEPLIDQTFSVVVRYWDSFTTDSQERAYMVVSEMVQKHNTLLQERIGLLPSLSTIPVFSKIEAEISRFRGKAEVNQLEAFARRCRNENAAVVAQALQELKSHLEKNQEQIHDTTTSQHPSSVLAELCRSILDASVRFTESHPEIAVLAAECLGVIGCLDPSRIETIRPRREIVVLSNFDRADEAVEFVAFMLETVLVKAYHSATNAINQAYIAYVMQEMLRFCGFSNEATAYRPRSSQGSPTYSRWMEIPETVRSTLTPFLNSKYEIKRKVTMKATQEYPIFKPTITHAVWLKEFVFDLLLRAKGDNPQRLFPVLSRIIKDHDPSIATFLLPFAVVNIILGGTEKEVEEISQELLIVLETEVKDSGPKSESLKQCSENVFEVLDYMSKWLQEKRRQLHEGRVLAARSGREPSELDEVTVVAQLSSVERVLHSIPAEVISRRAVECGSYSRALFHWEQYMRQKREQAELSEETLDEESLYQHLQYIYTQIDEPDGIEGISAHMQILDPTQQVLEHRKAGRWSAAQSWYEMSLAEKPDDSEIQYQLLNCLRESGQYDSLLAQVESFQRSMGSCTPNIFSLAAEATWITSKWDTWEHLMASAAQQGRNDIKDFNVIVAEALLFLRENDAESFKTRIGGLRNMIAGGLSPSTTASLQACHDPMLKLHVLYEIEAISGTSGTQLSREELMKNLDRRLDLLGAYTAEKQYVLGLRRAAMQLSSIGFSNLDLASSWLTTSRLARKANQTNTAFDAVLHAARLGEGEARIEHSRLLWKEGHHRKAIQNLDGAIKANLFTVGEQPPATVGDSISTTITEQQNQVANKLSARAHLLKAKWLDQSGQSSSSTIISCYHTAIRYYNKWEKSHYYLGKHYNKLLESDKAQPKVSFSTKCGEHSRLIIDNFLRAIMFGTKHLHETFPKILTLWLDLGMEASKDVLPKDWERNRERYEREENIAVVRAHKLEQIHSQITKYVIGRLPAYVFYTALPQMITRISHPNPKTYDVLSKIIIKVAVAHPQQSLWSLFAVVRSKSHDRSTRGSHLLLKLKEAGKKAKSDSSGPDLKTLINQGERLSTALLHACDAHLPEKQSRVSLSRDLGFPHKLAPCGLVVPIETTMVASLPHTQEIPPSRYKAAFSGTAITIASFSDDVLVLSSLQRPRKLTVRGSDGRLYGLLCKPKDDLRKDQRLMEFNAMVNRALLGDVESSKRRLDIKTYAVTPLNEECGAIEWVEGLKPMRDILLKLYRDKNVRIDYTTVRARLDEACRSRDNVKIFTDEILKTFRPVLHEWFIETFPEPEAWFAARLKYTRSCAVMSIVGHVLGLGDRHGENVLLIEDDGRVFHVDFNCLFDKGLTFEKPELVPFRLTHNMVDAMGAYGVEGPFRLAAELTLRQLRQHIDTLMTILETFLYDPTADFIGKKKRIVRNVPSTPEEVLESVKKKVRGFLPDETVPLSVEGYVDALIERARDPHKLAAMYIGWCAFF</sequence>
<dbReference type="FunCoup" id="K2SC81">
    <property type="interactions" value="1111"/>
</dbReference>
<feature type="region of interest" description="Disordered" evidence="16">
    <location>
        <begin position="472"/>
        <end position="491"/>
    </location>
</feature>
<proteinExistence type="inferred from homology"/>
<feature type="domain" description="FAT" evidence="18">
    <location>
        <begin position="1465"/>
        <end position="2051"/>
    </location>
</feature>
<evidence type="ECO:0000313" key="21">
    <source>
        <dbReference type="Proteomes" id="UP000007129"/>
    </source>
</evidence>
<dbReference type="PANTHER" id="PTHR11139">
    <property type="entry name" value="ATAXIA TELANGIECTASIA MUTATED ATM -RELATED"/>
    <property type="match status" value="1"/>
</dbReference>
<evidence type="ECO:0000259" key="18">
    <source>
        <dbReference type="PROSITE" id="PS51189"/>
    </source>
</evidence>
<evidence type="ECO:0000256" key="1">
    <source>
        <dbReference type="ARBA" id="ARBA00004123"/>
    </source>
</evidence>
<dbReference type="GO" id="GO:0004674">
    <property type="term" value="F:protein serine/threonine kinase activity"/>
    <property type="evidence" value="ECO:0007669"/>
    <property type="project" value="UniProtKB-KW"/>
</dbReference>
<dbReference type="CDD" id="cd00892">
    <property type="entry name" value="PIKKc_ATR"/>
    <property type="match status" value="1"/>
</dbReference>
<keyword evidence="6" id="KW-0808">Transferase</keyword>
<dbReference type="OrthoDB" id="381190at2759"/>
<evidence type="ECO:0000256" key="2">
    <source>
        <dbReference type="ARBA" id="ARBA00010769"/>
    </source>
</evidence>
<dbReference type="STRING" id="1126212.K2SC81"/>
<evidence type="ECO:0000256" key="4">
    <source>
        <dbReference type="ARBA" id="ARBA00012513"/>
    </source>
</evidence>
<dbReference type="eggNOG" id="KOG0890">
    <property type="taxonomic scope" value="Eukaryota"/>
</dbReference>
<comment type="subcellular location">
    <subcellularLocation>
        <location evidence="1">Nucleus</location>
    </subcellularLocation>
</comment>
<keyword evidence="10" id="KW-0067">ATP-binding</keyword>
<evidence type="ECO:0000256" key="5">
    <source>
        <dbReference type="ARBA" id="ARBA00022527"/>
    </source>
</evidence>
<comment type="caution">
    <text evidence="20">The sequence shown here is derived from an EMBL/GenBank/DDBJ whole genome shotgun (WGS) entry which is preliminary data.</text>
</comment>
<dbReference type="InterPro" id="IPR000403">
    <property type="entry name" value="PI3/4_kinase_cat_dom"/>
</dbReference>
<gene>
    <name evidence="20" type="ORF">MPH_02724</name>
</gene>
<dbReference type="InterPro" id="IPR018936">
    <property type="entry name" value="PI3/4_kinase_CS"/>
</dbReference>
<dbReference type="InterPro" id="IPR056802">
    <property type="entry name" value="ATR-like_M-HEAT"/>
</dbReference>
<dbReference type="InterPro" id="IPR057564">
    <property type="entry name" value="HEAT_ATR"/>
</dbReference>
<comment type="catalytic activity">
    <reaction evidence="14">
        <text>L-threonyl-[protein] + ATP = O-phospho-L-threonyl-[protein] + ADP + H(+)</text>
        <dbReference type="Rhea" id="RHEA:46608"/>
        <dbReference type="Rhea" id="RHEA-COMP:11060"/>
        <dbReference type="Rhea" id="RHEA-COMP:11605"/>
        <dbReference type="ChEBI" id="CHEBI:15378"/>
        <dbReference type="ChEBI" id="CHEBI:30013"/>
        <dbReference type="ChEBI" id="CHEBI:30616"/>
        <dbReference type="ChEBI" id="CHEBI:61977"/>
        <dbReference type="ChEBI" id="CHEBI:456216"/>
        <dbReference type="EC" id="2.7.11.1"/>
    </reaction>
</comment>
<dbReference type="InParanoid" id="K2SC81"/>
<dbReference type="PANTHER" id="PTHR11139:SF125">
    <property type="entry name" value="SERINE_THREONINE-PROTEIN KINASE MEC1"/>
    <property type="match status" value="1"/>
</dbReference>
<evidence type="ECO:0000313" key="20">
    <source>
        <dbReference type="EMBL" id="EKG19994.1"/>
    </source>
</evidence>
<dbReference type="InterPro" id="IPR036940">
    <property type="entry name" value="PI3/4_kinase_cat_sf"/>
</dbReference>
<dbReference type="SMART" id="SM01343">
    <property type="entry name" value="FATC"/>
    <property type="match status" value="1"/>
</dbReference>
<evidence type="ECO:0000256" key="16">
    <source>
        <dbReference type="SAM" id="MobiDB-lite"/>
    </source>
</evidence>
<dbReference type="Pfam" id="PF00454">
    <property type="entry name" value="PI3_PI4_kinase"/>
    <property type="match status" value="1"/>
</dbReference>
<evidence type="ECO:0000256" key="6">
    <source>
        <dbReference type="ARBA" id="ARBA00022679"/>
    </source>
</evidence>
<feature type="domain" description="PI3K/PI4K catalytic" evidence="17">
    <location>
        <begin position="2166"/>
        <end position="2485"/>
    </location>
</feature>
<keyword evidence="11" id="KW-0234">DNA repair</keyword>
<dbReference type="PROSITE" id="PS50290">
    <property type="entry name" value="PI3_4_KINASE_3"/>
    <property type="match status" value="1"/>
</dbReference>
<evidence type="ECO:0000259" key="17">
    <source>
        <dbReference type="PROSITE" id="PS50290"/>
    </source>
</evidence>
<evidence type="ECO:0000256" key="7">
    <source>
        <dbReference type="ARBA" id="ARBA00022741"/>
    </source>
</evidence>
<dbReference type="FunFam" id="1.10.1070.11:FF:000031">
    <property type="entry name" value="Phosphatidyl inositol 3-kinase"/>
    <property type="match status" value="1"/>
</dbReference>
<evidence type="ECO:0000256" key="10">
    <source>
        <dbReference type="ARBA" id="ARBA00022840"/>
    </source>
</evidence>
<evidence type="ECO:0000256" key="3">
    <source>
        <dbReference type="ARBA" id="ARBA00011370"/>
    </source>
</evidence>
<dbReference type="Gene3D" id="3.30.1010.10">
    <property type="entry name" value="Phosphatidylinositol 3-kinase Catalytic Subunit, Chain A, domain 4"/>
    <property type="match status" value="1"/>
</dbReference>
<dbReference type="Pfam" id="PF25030">
    <property type="entry name" value="M-HEAT_ATR"/>
    <property type="match status" value="1"/>
</dbReference>
<name>K2SC81_MACPH</name>
<dbReference type="SUPFAM" id="SSF56112">
    <property type="entry name" value="Protein kinase-like (PK-like)"/>
    <property type="match status" value="1"/>
</dbReference>
<evidence type="ECO:0000256" key="14">
    <source>
        <dbReference type="ARBA" id="ARBA00047899"/>
    </source>
</evidence>
<dbReference type="InterPro" id="IPR003152">
    <property type="entry name" value="FATC_dom"/>
</dbReference>
<dbReference type="Pfam" id="PF02259">
    <property type="entry name" value="FAT"/>
    <property type="match status" value="1"/>
</dbReference>
<dbReference type="HOGENOM" id="CLU_000178_4_1_1"/>
<comment type="similarity">
    <text evidence="2">Belongs to the PI3/PI4-kinase family. ATM subfamily.</text>
</comment>
<dbReference type="PROSITE" id="PS51190">
    <property type="entry name" value="FATC"/>
    <property type="match status" value="1"/>
</dbReference>
<protein>
    <recommendedName>
        <fullName evidence="4">non-specific serine/threonine protein kinase</fullName>
        <ecNumber evidence="4">2.7.11.1</ecNumber>
    </recommendedName>
</protein>
<evidence type="ECO:0000256" key="12">
    <source>
        <dbReference type="ARBA" id="ARBA00023242"/>
    </source>
</evidence>
<dbReference type="SMART" id="SM00146">
    <property type="entry name" value="PI3Kc"/>
    <property type="match status" value="1"/>
</dbReference>
<dbReference type="GO" id="GO:0006281">
    <property type="term" value="P:DNA repair"/>
    <property type="evidence" value="ECO:0007669"/>
    <property type="project" value="UniProtKB-KW"/>
</dbReference>
<comment type="subunit">
    <text evidence="3">Associates with DNA double-strand breaks.</text>
</comment>
<dbReference type="Gene3D" id="1.10.1070.11">
    <property type="entry name" value="Phosphatidylinositol 3-/4-kinase, catalytic domain"/>
    <property type="match status" value="1"/>
</dbReference>
<organism evidence="20 21">
    <name type="scientific">Macrophomina phaseolina (strain MS6)</name>
    <name type="common">Charcoal rot fungus</name>
    <dbReference type="NCBI Taxonomy" id="1126212"/>
    <lineage>
        <taxon>Eukaryota</taxon>
        <taxon>Fungi</taxon>
        <taxon>Dikarya</taxon>
        <taxon>Ascomycota</taxon>
        <taxon>Pezizomycotina</taxon>
        <taxon>Dothideomycetes</taxon>
        <taxon>Dothideomycetes incertae sedis</taxon>
        <taxon>Botryosphaeriales</taxon>
        <taxon>Botryosphaeriaceae</taxon>
        <taxon>Macrophomina</taxon>
    </lineage>
</organism>